<dbReference type="GO" id="GO:0046872">
    <property type="term" value="F:metal ion binding"/>
    <property type="evidence" value="ECO:0007669"/>
    <property type="project" value="UniProtKB-KW"/>
</dbReference>
<dbReference type="Pfam" id="PF02875">
    <property type="entry name" value="Mur_ligase_C"/>
    <property type="match status" value="1"/>
</dbReference>
<reference evidence="13 14" key="1">
    <citation type="submission" date="2019-10" db="EMBL/GenBank/DDBJ databases">
        <title>Genome sequencing of Lactobacillus manihotivorans.</title>
        <authorList>
            <person name="Kim K."/>
        </authorList>
    </citation>
    <scope>NUCLEOTIDE SEQUENCE [LARGE SCALE GENOMIC DNA]</scope>
    <source>
        <strain evidence="13 14">LM010</strain>
    </source>
</reference>
<keyword evidence="7" id="KW-0460">Magnesium</keyword>
<evidence type="ECO:0000256" key="6">
    <source>
        <dbReference type="ARBA" id="ARBA00022840"/>
    </source>
</evidence>
<proteinExistence type="inferred from homology"/>
<keyword evidence="6 10" id="KW-0067">ATP-binding</keyword>
<keyword evidence="4" id="KW-0479">Metal-binding</keyword>
<organism evidence="13 14">
    <name type="scientific">Lacticaseibacillus manihotivorans</name>
    <dbReference type="NCBI Taxonomy" id="88233"/>
    <lineage>
        <taxon>Bacteria</taxon>
        <taxon>Bacillati</taxon>
        <taxon>Bacillota</taxon>
        <taxon>Bacilli</taxon>
        <taxon>Lactobacillales</taxon>
        <taxon>Lactobacillaceae</taxon>
        <taxon>Lacticaseibacillus</taxon>
    </lineage>
</organism>
<evidence type="ECO:0000256" key="5">
    <source>
        <dbReference type="ARBA" id="ARBA00022741"/>
    </source>
</evidence>
<keyword evidence="5 10" id="KW-0547">Nucleotide-binding</keyword>
<dbReference type="Gene3D" id="3.40.1190.10">
    <property type="entry name" value="Mur-like, catalytic domain"/>
    <property type="match status" value="1"/>
</dbReference>
<evidence type="ECO:0000256" key="1">
    <source>
        <dbReference type="ARBA" id="ARBA00008276"/>
    </source>
</evidence>
<dbReference type="PIRSF" id="PIRSF001563">
    <property type="entry name" value="Folylpolyglu_synth"/>
    <property type="match status" value="1"/>
</dbReference>
<sequence length="419" mass="44325">MATADYQTLRTHMDHRMLAADPSRVQALAEVLHQIGDPDRAYRVIHIAGTNGKGSTGAFLAQALQNAGHRVGHFASPAIHNELDQTKIGPQSISADEYAELMSQIMRQAALDVDAFTDFEWDVLVTLKWFATAQCDWIVLEAGLGGATDATNAIAAPDLAVFTHIALDHTAILGDTIEKIAENKAQIIKPGTQVVVASHQTPEALAVIQQVAKAHQAAGVLDASNVSLTPVATTWSGTQVKLANGDGALIKMLGAFQVANAQTAIAAGQWLVEHEALSDLNQVLDALKVVQLPGRMQVIQHDPTVMVDAGHNPDAFPQALAQIRELLPVGGRLLLVAGFLKDKAVDQLAKVAQTADHVWVTTPKHPTRALAGEVLQTMIPGSELVPDVQAGRDAAVSLAKPGDVVLVAGSFYLIGGLLP</sequence>
<dbReference type="PANTHER" id="PTHR11136">
    <property type="entry name" value="FOLYLPOLYGLUTAMATE SYNTHASE-RELATED"/>
    <property type="match status" value="1"/>
</dbReference>
<evidence type="ECO:0000256" key="7">
    <source>
        <dbReference type="ARBA" id="ARBA00022842"/>
    </source>
</evidence>
<comment type="catalytic activity">
    <reaction evidence="9">
        <text>(6S)-5,6,7,8-tetrahydrofolyl-(gamma-L-Glu)(n) + L-glutamate + ATP = (6S)-5,6,7,8-tetrahydrofolyl-(gamma-L-Glu)(n+1) + ADP + phosphate + H(+)</text>
        <dbReference type="Rhea" id="RHEA:10580"/>
        <dbReference type="Rhea" id="RHEA-COMP:14738"/>
        <dbReference type="Rhea" id="RHEA-COMP:14740"/>
        <dbReference type="ChEBI" id="CHEBI:15378"/>
        <dbReference type="ChEBI" id="CHEBI:29985"/>
        <dbReference type="ChEBI" id="CHEBI:30616"/>
        <dbReference type="ChEBI" id="CHEBI:43474"/>
        <dbReference type="ChEBI" id="CHEBI:141005"/>
        <dbReference type="ChEBI" id="CHEBI:456216"/>
        <dbReference type="EC" id="6.3.2.17"/>
    </reaction>
</comment>
<feature type="domain" description="Mur ligase central" evidence="12">
    <location>
        <begin position="47"/>
        <end position="267"/>
    </location>
</feature>
<evidence type="ECO:0000313" key="14">
    <source>
        <dbReference type="Proteomes" id="UP000388452"/>
    </source>
</evidence>
<dbReference type="EMBL" id="CP045068">
    <property type="protein sequence ID" value="QFQ91525.1"/>
    <property type="molecule type" value="Genomic_DNA"/>
</dbReference>
<evidence type="ECO:0000256" key="8">
    <source>
        <dbReference type="ARBA" id="ARBA00030592"/>
    </source>
</evidence>
<dbReference type="RefSeq" id="WP_054715805.1">
    <property type="nucleotide sequence ID" value="NZ_CP045068.1"/>
</dbReference>
<dbReference type="InterPro" id="IPR036565">
    <property type="entry name" value="Mur-like_cat_sf"/>
</dbReference>
<dbReference type="SUPFAM" id="SSF53244">
    <property type="entry name" value="MurD-like peptide ligases, peptide-binding domain"/>
    <property type="match status" value="1"/>
</dbReference>
<dbReference type="GO" id="GO:0005524">
    <property type="term" value="F:ATP binding"/>
    <property type="evidence" value="ECO:0007669"/>
    <property type="project" value="UniProtKB-KW"/>
</dbReference>
<evidence type="ECO:0000259" key="11">
    <source>
        <dbReference type="Pfam" id="PF02875"/>
    </source>
</evidence>
<evidence type="ECO:0000259" key="12">
    <source>
        <dbReference type="Pfam" id="PF08245"/>
    </source>
</evidence>
<dbReference type="Proteomes" id="UP000388452">
    <property type="component" value="Chromosome"/>
</dbReference>
<evidence type="ECO:0000313" key="13">
    <source>
        <dbReference type="EMBL" id="QFQ91525.1"/>
    </source>
</evidence>
<accession>A0A5P8JQN0</accession>
<protein>
    <recommendedName>
        <fullName evidence="2">tetrahydrofolate synthase</fullName>
        <ecNumber evidence="2">6.3.2.17</ecNumber>
    </recommendedName>
    <alternativeName>
        <fullName evidence="8">Tetrahydrofolylpolyglutamate synthase</fullName>
    </alternativeName>
</protein>
<dbReference type="SUPFAM" id="SSF53623">
    <property type="entry name" value="MurD-like peptide ligases, catalytic domain"/>
    <property type="match status" value="1"/>
</dbReference>
<dbReference type="InterPro" id="IPR004101">
    <property type="entry name" value="Mur_ligase_C"/>
</dbReference>
<dbReference type="GO" id="GO:0004326">
    <property type="term" value="F:tetrahydrofolylpolyglutamate synthase activity"/>
    <property type="evidence" value="ECO:0007669"/>
    <property type="project" value="UniProtKB-EC"/>
</dbReference>
<dbReference type="GO" id="GO:0005737">
    <property type="term" value="C:cytoplasm"/>
    <property type="evidence" value="ECO:0007669"/>
    <property type="project" value="TreeGrafter"/>
</dbReference>
<dbReference type="Gene3D" id="3.90.190.20">
    <property type="entry name" value="Mur ligase, C-terminal domain"/>
    <property type="match status" value="1"/>
</dbReference>
<evidence type="ECO:0000256" key="2">
    <source>
        <dbReference type="ARBA" id="ARBA00013025"/>
    </source>
</evidence>
<comment type="similarity">
    <text evidence="1 10">Belongs to the folylpolyglutamate synthase family.</text>
</comment>
<dbReference type="NCBIfam" id="TIGR01499">
    <property type="entry name" value="folC"/>
    <property type="match status" value="1"/>
</dbReference>
<gene>
    <name evidence="13" type="ORF">LM010_08845</name>
</gene>
<dbReference type="PANTHER" id="PTHR11136:SF0">
    <property type="entry name" value="DIHYDROFOLATE SYNTHETASE-RELATED"/>
    <property type="match status" value="1"/>
</dbReference>
<dbReference type="InterPro" id="IPR001645">
    <property type="entry name" value="Folylpolyglutamate_synth"/>
</dbReference>
<dbReference type="InterPro" id="IPR013221">
    <property type="entry name" value="Mur_ligase_cen"/>
</dbReference>
<evidence type="ECO:0000256" key="9">
    <source>
        <dbReference type="ARBA" id="ARBA00047493"/>
    </source>
</evidence>
<evidence type="ECO:0000256" key="4">
    <source>
        <dbReference type="ARBA" id="ARBA00022723"/>
    </source>
</evidence>
<dbReference type="EC" id="6.3.2.17" evidence="2"/>
<evidence type="ECO:0000256" key="10">
    <source>
        <dbReference type="PIRNR" id="PIRNR001563"/>
    </source>
</evidence>
<dbReference type="GO" id="GO:0008841">
    <property type="term" value="F:dihydrofolate synthase activity"/>
    <property type="evidence" value="ECO:0007669"/>
    <property type="project" value="TreeGrafter"/>
</dbReference>
<evidence type="ECO:0000256" key="3">
    <source>
        <dbReference type="ARBA" id="ARBA00022598"/>
    </source>
</evidence>
<dbReference type="InterPro" id="IPR036615">
    <property type="entry name" value="Mur_ligase_C_dom_sf"/>
</dbReference>
<feature type="domain" description="Mur ligase C-terminal" evidence="11">
    <location>
        <begin position="294"/>
        <end position="411"/>
    </location>
</feature>
<dbReference type="AlphaFoldDB" id="A0A5P8JQN0"/>
<name>A0A5P8JQN0_9LACO</name>
<dbReference type="Pfam" id="PF08245">
    <property type="entry name" value="Mur_ligase_M"/>
    <property type="match status" value="1"/>
</dbReference>
<keyword evidence="3 10" id="KW-0436">Ligase</keyword>